<dbReference type="AlphaFoldDB" id="A0A173WEE4"/>
<dbReference type="RefSeq" id="WP_055187996.1">
    <property type="nucleotide sequence ID" value="NZ_NMTY01000004.1"/>
</dbReference>
<dbReference type="OrthoDB" id="2874807at2"/>
<name>A0A173WEE4_9FIRM</name>
<dbReference type="GO" id="GO:0043565">
    <property type="term" value="F:sequence-specific DNA binding"/>
    <property type="evidence" value="ECO:0007669"/>
    <property type="project" value="InterPro"/>
</dbReference>
<dbReference type="InterPro" id="IPR010921">
    <property type="entry name" value="Trp_repressor/repl_initiator"/>
</dbReference>
<dbReference type="EMBL" id="NMTY01000004">
    <property type="protein sequence ID" value="PDX82225.1"/>
    <property type="molecule type" value="Genomic_DNA"/>
</dbReference>
<reference evidence="1 2" key="1">
    <citation type="journal article" date="2017" name="Front. Microbiol.">
        <title>New Insights into the Diversity of the Genus Faecalibacterium.</title>
        <authorList>
            <person name="Benevides L."/>
            <person name="Burman S."/>
            <person name="Martin R."/>
            <person name="Robert V."/>
            <person name="Thomas M."/>
            <person name="Miquel S."/>
            <person name="Chain F."/>
            <person name="Sokol H."/>
            <person name="Bermudez-Humaran L.G."/>
            <person name="Morrison M."/>
            <person name="Langella P."/>
            <person name="Azevedo V.A."/>
            <person name="Chatel J.M."/>
            <person name="Soares S."/>
        </authorList>
    </citation>
    <scope>NUCLEOTIDE SEQUENCE [LARGE SCALE GENOMIC DNA]</scope>
    <source>
        <strain evidence="1 2">CNCM I 4575</strain>
    </source>
</reference>
<dbReference type="PANTHER" id="PTHR40080">
    <property type="entry name" value="LMO1763 PROTEIN"/>
    <property type="match status" value="1"/>
</dbReference>
<accession>A0A173WEE4</accession>
<organism evidence="1 2">
    <name type="scientific">Faecalibacterium prausnitzii</name>
    <dbReference type="NCBI Taxonomy" id="853"/>
    <lineage>
        <taxon>Bacteria</taxon>
        <taxon>Bacillati</taxon>
        <taxon>Bacillota</taxon>
        <taxon>Clostridia</taxon>
        <taxon>Eubacteriales</taxon>
        <taxon>Oscillospiraceae</taxon>
        <taxon>Faecalibacterium</taxon>
    </lineage>
</organism>
<sequence length="105" mass="11930">MAERNPRKNPMTDALFDAFLSLETREECYNFFEDLCTVKEISDMAQRLEAAKLLLGGSTYDQIVKKVEISTATISRINRCIQYGAGGYRDVIEKLSAQKDTEPEK</sequence>
<dbReference type="SUPFAM" id="SSF48295">
    <property type="entry name" value="TrpR-like"/>
    <property type="match status" value="1"/>
</dbReference>
<dbReference type="Pfam" id="PF01371">
    <property type="entry name" value="Trp_repressor"/>
    <property type="match status" value="1"/>
</dbReference>
<dbReference type="Proteomes" id="UP000220005">
    <property type="component" value="Unassembled WGS sequence"/>
</dbReference>
<dbReference type="PIRSF" id="PIRSF012508">
    <property type="entry name" value="YerC"/>
    <property type="match status" value="1"/>
</dbReference>
<dbReference type="NCBIfam" id="TIGR02531">
    <property type="entry name" value="yecD_yerC"/>
    <property type="match status" value="1"/>
</dbReference>
<gene>
    <name evidence="1" type="ORF">CGS58_01785</name>
</gene>
<dbReference type="InterPro" id="IPR013368">
    <property type="entry name" value="YecD_YerC"/>
</dbReference>
<dbReference type="InterPro" id="IPR000831">
    <property type="entry name" value="Trp_repress"/>
</dbReference>
<evidence type="ECO:0000313" key="1">
    <source>
        <dbReference type="EMBL" id="PDX82225.1"/>
    </source>
</evidence>
<dbReference type="Gene3D" id="1.10.1270.10">
    <property type="entry name" value="TrpR-like"/>
    <property type="match status" value="1"/>
</dbReference>
<comment type="caution">
    <text evidence="1">The sequence shown here is derived from an EMBL/GenBank/DDBJ whole genome shotgun (WGS) entry which is preliminary data.</text>
</comment>
<evidence type="ECO:0000313" key="2">
    <source>
        <dbReference type="Proteomes" id="UP000220005"/>
    </source>
</evidence>
<protein>
    <submittedName>
        <fullName evidence="1">TrpR-related protein YerC/YecD</fullName>
    </submittedName>
</protein>
<dbReference type="InterPro" id="IPR038116">
    <property type="entry name" value="TrpR-like_sf"/>
</dbReference>
<dbReference type="GO" id="GO:0003700">
    <property type="term" value="F:DNA-binding transcription factor activity"/>
    <property type="evidence" value="ECO:0007669"/>
    <property type="project" value="InterPro"/>
</dbReference>
<proteinExistence type="predicted"/>
<dbReference type="PANTHER" id="PTHR40080:SF1">
    <property type="entry name" value="TRPR-LIKE PROTEIN YERC_YECD"/>
    <property type="match status" value="1"/>
</dbReference>